<sequence>MHTLSSTRLTARFWAALLALTVLFHAAAPFDAPLVARTGSAFSAATVDLAVAPERRLTVQRVALPVAPPPVLLAPLPAAPPLLEFAHAWPPQTAPPAPAPLLLRPAPRAPPIT</sequence>
<feature type="chain" id="PRO_5031402449" evidence="1">
    <location>
        <begin position="27"/>
        <end position="113"/>
    </location>
</feature>
<accession>A0A7W6EVG0</accession>
<proteinExistence type="predicted"/>
<name>A0A7W6EVG0_9SPHN</name>
<dbReference type="EMBL" id="JACICY010000002">
    <property type="protein sequence ID" value="MBB3860116.1"/>
    <property type="molecule type" value="Genomic_DNA"/>
</dbReference>
<comment type="caution">
    <text evidence="2">The sequence shown here is derived from an EMBL/GenBank/DDBJ whole genome shotgun (WGS) entry which is preliminary data.</text>
</comment>
<evidence type="ECO:0000256" key="1">
    <source>
        <dbReference type="SAM" id="SignalP"/>
    </source>
</evidence>
<evidence type="ECO:0000313" key="2">
    <source>
        <dbReference type="EMBL" id="MBB3860116.1"/>
    </source>
</evidence>
<protein>
    <submittedName>
        <fullName evidence="2">Uncharacterized protein</fullName>
    </submittedName>
</protein>
<feature type="signal peptide" evidence="1">
    <location>
        <begin position="1"/>
        <end position="26"/>
    </location>
</feature>
<keyword evidence="1" id="KW-0732">Signal</keyword>
<dbReference type="RefSeq" id="WP_183612357.1">
    <property type="nucleotide sequence ID" value="NZ_JACICY010000002.1"/>
</dbReference>
<reference evidence="2 3" key="1">
    <citation type="submission" date="2020-08" db="EMBL/GenBank/DDBJ databases">
        <title>Genomic Encyclopedia of Type Strains, Phase IV (KMG-IV): sequencing the most valuable type-strain genomes for metagenomic binning, comparative biology and taxonomic classification.</title>
        <authorList>
            <person name="Goeker M."/>
        </authorList>
    </citation>
    <scope>NUCLEOTIDE SEQUENCE [LARGE SCALE GENOMIC DNA]</scope>
    <source>
        <strain evidence="2 3">DSM 14552</strain>
    </source>
</reference>
<keyword evidence="3" id="KW-1185">Reference proteome</keyword>
<evidence type="ECO:0000313" key="3">
    <source>
        <dbReference type="Proteomes" id="UP000562395"/>
    </source>
</evidence>
<dbReference type="AlphaFoldDB" id="A0A7W6EVG0"/>
<gene>
    <name evidence="2" type="ORF">GGQ88_001377</name>
</gene>
<organism evidence="2 3">
    <name type="scientific">Novosphingobium hassiacum</name>
    <dbReference type="NCBI Taxonomy" id="173676"/>
    <lineage>
        <taxon>Bacteria</taxon>
        <taxon>Pseudomonadati</taxon>
        <taxon>Pseudomonadota</taxon>
        <taxon>Alphaproteobacteria</taxon>
        <taxon>Sphingomonadales</taxon>
        <taxon>Sphingomonadaceae</taxon>
        <taxon>Novosphingobium</taxon>
    </lineage>
</organism>
<dbReference type="Proteomes" id="UP000562395">
    <property type="component" value="Unassembled WGS sequence"/>
</dbReference>